<evidence type="ECO:0000256" key="2">
    <source>
        <dbReference type="ARBA" id="ARBA00022741"/>
    </source>
</evidence>
<name>X1VDN9_9ZZZZ</name>
<accession>X1VDN9</accession>
<sequence>LVQPTFLLNHPTVLVPLARRNSDRPEILDMFQVVVNTREIVKAYSELVDPVDQRVRMRGQLAYREQGDDETMMLEEDYIECMEYGMPPISGLGLGVDRLVALMTDVDSLRDVVFFPTMRRARIASADGGNQTIDEREV</sequence>
<dbReference type="InterPro" id="IPR004364">
    <property type="entry name" value="Aa-tRNA-synt_II"/>
</dbReference>
<feature type="domain" description="Aminoacyl-tRNA synthetase class II (D/K/N)" evidence="4">
    <location>
        <begin position="3"/>
        <end position="118"/>
    </location>
</feature>
<proteinExistence type="predicted"/>
<dbReference type="GO" id="GO:0005524">
    <property type="term" value="F:ATP binding"/>
    <property type="evidence" value="ECO:0007669"/>
    <property type="project" value="InterPro"/>
</dbReference>
<dbReference type="InterPro" id="IPR045864">
    <property type="entry name" value="aa-tRNA-synth_II/BPL/LPL"/>
</dbReference>
<dbReference type="GO" id="GO:0006430">
    <property type="term" value="P:lysyl-tRNA aminoacylation"/>
    <property type="evidence" value="ECO:0007669"/>
    <property type="project" value="TreeGrafter"/>
</dbReference>
<reference evidence="5" key="1">
    <citation type="journal article" date="2014" name="Front. Microbiol.">
        <title>High frequency of phylogenetically diverse reductive dehalogenase-homologous genes in deep subseafloor sedimentary metagenomes.</title>
        <authorList>
            <person name="Kawai M."/>
            <person name="Futagami T."/>
            <person name="Toyoda A."/>
            <person name="Takaki Y."/>
            <person name="Nishi S."/>
            <person name="Hori S."/>
            <person name="Arai W."/>
            <person name="Tsubouchi T."/>
            <person name="Morono Y."/>
            <person name="Uchiyama I."/>
            <person name="Ito T."/>
            <person name="Fujiyama A."/>
            <person name="Inagaki F."/>
            <person name="Takami H."/>
        </authorList>
    </citation>
    <scope>NUCLEOTIDE SEQUENCE</scope>
    <source>
        <strain evidence="5">Expedition CK06-06</strain>
    </source>
</reference>
<keyword evidence="3" id="KW-0067">ATP-binding</keyword>
<dbReference type="GO" id="GO:0004824">
    <property type="term" value="F:lysine-tRNA ligase activity"/>
    <property type="evidence" value="ECO:0007669"/>
    <property type="project" value="TreeGrafter"/>
</dbReference>
<dbReference type="GO" id="GO:0000049">
    <property type="term" value="F:tRNA binding"/>
    <property type="evidence" value="ECO:0007669"/>
    <property type="project" value="TreeGrafter"/>
</dbReference>
<evidence type="ECO:0000313" key="5">
    <source>
        <dbReference type="EMBL" id="GAJ04555.1"/>
    </source>
</evidence>
<dbReference type="PANTHER" id="PTHR42918:SF15">
    <property type="entry name" value="LYSINE--TRNA LIGASE, CHLOROPLASTIC_MITOCHONDRIAL"/>
    <property type="match status" value="1"/>
</dbReference>
<protein>
    <recommendedName>
        <fullName evidence="4">Aminoacyl-tRNA synthetase class II (D/K/N) domain-containing protein</fullName>
    </recommendedName>
</protein>
<keyword evidence="1" id="KW-0436">Ligase</keyword>
<gene>
    <name evidence="5" type="ORF">S12H4_46676</name>
</gene>
<feature type="non-terminal residue" evidence="5">
    <location>
        <position position="1"/>
    </location>
</feature>
<dbReference type="PANTHER" id="PTHR42918">
    <property type="entry name" value="LYSYL-TRNA SYNTHETASE"/>
    <property type="match status" value="1"/>
</dbReference>
<comment type="caution">
    <text evidence="5">The sequence shown here is derived from an EMBL/GenBank/DDBJ whole genome shotgun (WGS) entry which is preliminary data.</text>
</comment>
<dbReference type="EMBL" id="BARW01028988">
    <property type="protein sequence ID" value="GAJ04555.1"/>
    <property type="molecule type" value="Genomic_DNA"/>
</dbReference>
<dbReference type="SUPFAM" id="SSF55681">
    <property type="entry name" value="Class II aaRS and biotin synthetases"/>
    <property type="match status" value="1"/>
</dbReference>
<dbReference type="AlphaFoldDB" id="X1VDN9"/>
<dbReference type="Gene3D" id="3.30.930.10">
    <property type="entry name" value="Bira Bifunctional Protein, Domain 2"/>
    <property type="match status" value="1"/>
</dbReference>
<evidence type="ECO:0000259" key="4">
    <source>
        <dbReference type="Pfam" id="PF00152"/>
    </source>
</evidence>
<dbReference type="Pfam" id="PF00152">
    <property type="entry name" value="tRNA-synt_2"/>
    <property type="match status" value="1"/>
</dbReference>
<keyword evidence="2" id="KW-0547">Nucleotide-binding</keyword>
<evidence type="ECO:0000256" key="3">
    <source>
        <dbReference type="ARBA" id="ARBA00022840"/>
    </source>
</evidence>
<evidence type="ECO:0000256" key="1">
    <source>
        <dbReference type="ARBA" id="ARBA00022598"/>
    </source>
</evidence>
<dbReference type="GO" id="GO:0005829">
    <property type="term" value="C:cytosol"/>
    <property type="evidence" value="ECO:0007669"/>
    <property type="project" value="TreeGrafter"/>
</dbReference>
<organism evidence="5">
    <name type="scientific">marine sediment metagenome</name>
    <dbReference type="NCBI Taxonomy" id="412755"/>
    <lineage>
        <taxon>unclassified sequences</taxon>
        <taxon>metagenomes</taxon>
        <taxon>ecological metagenomes</taxon>
    </lineage>
</organism>